<protein>
    <submittedName>
        <fullName evidence="1">Uncharacterized protein</fullName>
    </submittedName>
</protein>
<evidence type="ECO:0000313" key="1">
    <source>
        <dbReference type="EMBL" id="MDR6218740.1"/>
    </source>
</evidence>
<accession>A0AAE3XEN5</accession>
<dbReference type="AlphaFoldDB" id="A0AAE3XEN5"/>
<evidence type="ECO:0000313" key="2">
    <source>
        <dbReference type="Proteomes" id="UP001185331"/>
    </source>
</evidence>
<comment type="caution">
    <text evidence="1">The sequence shown here is derived from an EMBL/GenBank/DDBJ whole genome shotgun (WGS) entry which is preliminary data.</text>
</comment>
<dbReference type="RefSeq" id="WP_309853290.1">
    <property type="nucleotide sequence ID" value="NZ_JAVDQJ010000004.1"/>
</dbReference>
<name>A0AAE3XEN5_9DEIO</name>
<dbReference type="Proteomes" id="UP001185331">
    <property type="component" value="Unassembled WGS sequence"/>
</dbReference>
<gene>
    <name evidence="1" type="ORF">J2Y00_002337</name>
</gene>
<dbReference type="EMBL" id="JAVDQK010000005">
    <property type="protein sequence ID" value="MDR6218740.1"/>
    <property type="molecule type" value="Genomic_DNA"/>
</dbReference>
<sequence length="101" mass="11439">MTPHLFIRRALARGARRVPRRAGPHPEIPAGDYCYVPLGWSEDRTTLHVQVCPHWHLQRHKPAQENGYCRLLRLGDSNPGSGGLLWDQVKACSHNLDQAAR</sequence>
<reference evidence="1" key="1">
    <citation type="submission" date="2023-07" db="EMBL/GenBank/DDBJ databases">
        <title>Sorghum-associated microbial communities from plants grown in Nebraska, USA.</title>
        <authorList>
            <person name="Schachtman D."/>
        </authorList>
    </citation>
    <scope>NUCLEOTIDE SEQUENCE</scope>
    <source>
        <strain evidence="1">BE330</strain>
    </source>
</reference>
<organism evidence="1 2">
    <name type="scientific">Deinococcus soli</name>
    <name type="common">ex Cha et al. 2016</name>
    <dbReference type="NCBI Taxonomy" id="1309411"/>
    <lineage>
        <taxon>Bacteria</taxon>
        <taxon>Thermotogati</taxon>
        <taxon>Deinococcota</taxon>
        <taxon>Deinococci</taxon>
        <taxon>Deinococcales</taxon>
        <taxon>Deinococcaceae</taxon>
        <taxon>Deinococcus</taxon>
    </lineage>
</organism>
<proteinExistence type="predicted"/>